<comment type="caution">
    <text evidence="1">The sequence shown here is derived from an EMBL/GenBank/DDBJ whole genome shotgun (WGS) entry which is preliminary data.</text>
</comment>
<gene>
    <name evidence="1" type="ORF">AWC38_SpisGene1511</name>
</gene>
<organism evidence="1 2">
    <name type="scientific">Stylophora pistillata</name>
    <name type="common">Smooth cauliflower coral</name>
    <dbReference type="NCBI Taxonomy" id="50429"/>
    <lineage>
        <taxon>Eukaryota</taxon>
        <taxon>Metazoa</taxon>
        <taxon>Cnidaria</taxon>
        <taxon>Anthozoa</taxon>
        <taxon>Hexacorallia</taxon>
        <taxon>Scleractinia</taxon>
        <taxon>Astrocoeniina</taxon>
        <taxon>Pocilloporidae</taxon>
        <taxon>Stylophora</taxon>
    </lineage>
</organism>
<dbReference type="Gene3D" id="3.90.70.80">
    <property type="match status" value="1"/>
</dbReference>
<dbReference type="EMBL" id="LSMT01000010">
    <property type="protein sequence ID" value="PFX33620.1"/>
    <property type="molecule type" value="Genomic_DNA"/>
</dbReference>
<dbReference type="GO" id="GO:0004843">
    <property type="term" value="F:cysteine-type deubiquitinase activity"/>
    <property type="evidence" value="ECO:0007669"/>
    <property type="project" value="TreeGrafter"/>
</dbReference>
<reference evidence="2" key="1">
    <citation type="journal article" date="2017" name="bioRxiv">
        <title>Comparative analysis of the genomes of Stylophora pistillata and Acropora digitifera provides evidence for extensive differences between species of corals.</title>
        <authorList>
            <person name="Voolstra C.R."/>
            <person name="Li Y."/>
            <person name="Liew Y.J."/>
            <person name="Baumgarten S."/>
            <person name="Zoccola D."/>
            <person name="Flot J.-F."/>
            <person name="Tambutte S."/>
            <person name="Allemand D."/>
            <person name="Aranda M."/>
        </authorList>
    </citation>
    <scope>NUCLEOTIDE SEQUENCE [LARGE SCALE GENOMIC DNA]</scope>
</reference>
<dbReference type="SUPFAM" id="SSF54001">
    <property type="entry name" value="Cysteine proteinases"/>
    <property type="match status" value="1"/>
</dbReference>
<protein>
    <recommendedName>
        <fullName evidence="3">OTU domain-containing protein</fullName>
    </recommendedName>
</protein>
<dbReference type="PANTHER" id="PTHR12419">
    <property type="entry name" value="OTU DOMAIN CONTAINING PROTEIN"/>
    <property type="match status" value="1"/>
</dbReference>
<dbReference type="AlphaFoldDB" id="A0A2B4SXM0"/>
<dbReference type="GO" id="GO:0016579">
    <property type="term" value="P:protein deubiquitination"/>
    <property type="evidence" value="ECO:0007669"/>
    <property type="project" value="TreeGrafter"/>
</dbReference>
<evidence type="ECO:0000313" key="2">
    <source>
        <dbReference type="Proteomes" id="UP000225706"/>
    </source>
</evidence>
<dbReference type="Proteomes" id="UP000225706">
    <property type="component" value="Unassembled WGS sequence"/>
</dbReference>
<dbReference type="CDD" id="cd22744">
    <property type="entry name" value="OTU"/>
    <property type="match status" value="1"/>
</dbReference>
<name>A0A2B4SXM0_STYPI</name>
<sequence>MERLLALFMWQLRTSGYRGPEERWAQRTSRNRGPEEQWQLRTSGYRGPEERWAQRTSRNRGPDEQWTQRARGTVGIGDRWLTVTAQPLWRQYSKDKVNYVPQRRIAPGRGTNRNEVLHRWIGHLFSGSRVGVRLAYALLMIVFDRRNHKDRKSSCVLPEETGVLHERLKLVESVHSTTSQIFERSDEIFGIGLETFDKREITNELTEPQSDSNNHATPVSHSAAIDILNKAQSNMATFQSLPNLSNSGTEVSHRHFSDLNASVTLFSNVELSTDRDVIEHDKRIDDILKNWSMSREHIPRDGDWCFRAVARNIIRITRTGEIHCQVVEHLTNLGLFKQSEDSLVTKLRELTISEWSGGNRQHYENFLTTDNFENEVERFSHRGYFTGELGNLMVLAMANFLKMPIVIFSSLENFPTIPILPRQQSRGMPPLFISFNAAGCGHYDYFCRENYLSEPREKIGEEIKKEEKRA</sequence>
<keyword evidence="2" id="KW-1185">Reference proteome</keyword>
<dbReference type="OrthoDB" id="5989269at2759"/>
<evidence type="ECO:0008006" key="3">
    <source>
        <dbReference type="Google" id="ProtNLM"/>
    </source>
</evidence>
<dbReference type="InterPro" id="IPR050704">
    <property type="entry name" value="Peptidase_C85-like"/>
</dbReference>
<proteinExistence type="predicted"/>
<dbReference type="InterPro" id="IPR038765">
    <property type="entry name" value="Papain-like_cys_pep_sf"/>
</dbReference>
<evidence type="ECO:0000313" key="1">
    <source>
        <dbReference type="EMBL" id="PFX33620.1"/>
    </source>
</evidence>
<accession>A0A2B4SXM0</accession>